<protein>
    <submittedName>
        <fullName evidence="1">Uncharacterized protein</fullName>
    </submittedName>
</protein>
<evidence type="ECO:0000313" key="2">
    <source>
        <dbReference type="Proteomes" id="UP000663874"/>
    </source>
</evidence>
<name>A0A820INM8_9BILA</name>
<evidence type="ECO:0000313" key="1">
    <source>
        <dbReference type="EMBL" id="CAF4311788.1"/>
    </source>
</evidence>
<comment type="caution">
    <text evidence="1">The sequence shown here is derived from an EMBL/GenBank/DDBJ whole genome shotgun (WGS) entry which is preliminary data.</text>
</comment>
<organism evidence="1 2">
    <name type="scientific">Rotaria sordida</name>
    <dbReference type="NCBI Taxonomy" id="392033"/>
    <lineage>
        <taxon>Eukaryota</taxon>
        <taxon>Metazoa</taxon>
        <taxon>Spiralia</taxon>
        <taxon>Gnathifera</taxon>
        <taxon>Rotifera</taxon>
        <taxon>Eurotatoria</taxon>
        <taxon>Bdelloidea</taxon>
        <taxon>Philodinida</taxon>
        <taxon>Philodinidae</taxon>
        <taxon>Rotaria</taxon>
    </lineage>
</organism>
<gene>
    <name evidence="1" type="ORF">FNK824_LOCUS41023</name>
</gene>
<dbReference type="Proteomes" id="UP000663874">
    <property type="component" value="Unassembled WGS sequence"/>
</dbReference>
<accession>A0A820INM8</accession>
<feature type="non-terminal residue" evidence="1">
    <location>
        <position position="1"/>
    </location>
</feature>
<reference evidence="1" key="1">
    <citation type="submission" date="2021-02" db="EMBL/GenBank/DDBJ databases">
        <authorList>
            <person name="Nowell W R."/>
        </authorList>
    </citation>
    <scope>NUCLEOTIDE SEQUENCE</scope>
</reference>
<dbReference type="AlphaFoldDB" id="A0A820INM8"/>
<proteinExistence type="predicted"/>
<dbReference type="EMBL" id="CAJOBE010036681">
    <property type="protein sequence ID" value="CAF4311788.1"/>
    <property type="molecule type" value="Genomic_DNA"/>
</dbReference>
<sequence>YFDLPYEESLRRRLRRYYDPPGPQGYFEGHV</sequence>